<feature type="compositionally biased region" description="Low complexity" evidence="1">
    <location>
        <begin position="136"/>
        <end position="152"/>
    </location>
</feature>
<dbReference type="Proteomes" id="UP001603978">
    <property type="component" value="Unassembled WGS sequence"/>
</dbReference>
<accession>A0ABW7A8R3</accession>
<dbReference type="EMBL" id="JBICRM010000005">
    <property type="protein sequence ID" value="MFG1703423.1"/>
    <property type="molecule type" value="Genomic_DNA"/>
</dbReference>
<name>A0ABW7A8R3_9ACTN</name>
<proteinExistence type="predicted"/>
<feature type="compositionally biased region" description="Gly residues" evidence="1">
    <location>
        <begin position="230"/>
        <end position="270"/>
    </location>
</feature>
<feature type="compositionally biased region" description="Low complexity" evidence="1">
    <location>
        <begin position="350"/>
        <end position="364"/>
    </location>
</feature>
<feature type="region of interest" description="Disordered" evidence="1">
    <location>
        <begin position="200"/>
        <end position="435"/>
    </location>
</feature>
<reference evidence="2 3" key="1">
    <citation type="submission" date="2024-10" db="EMBL/GenBank/DDBJ databases">
        <authorList>
            <person name="Topkara A.R."/>
            <person name="Saygin H."/>
        </authorList>
    </citation>
    <scope>NUCLEOTIDE SEQUENCE [LARGE SCALE GENOMIC DNA]</scope>
    <source>
        <strain evidence="2 3">M3C6</strain>
    </source>
</reference>
<gene>
    <name evidence="2" type="ORF">ACFLIM_09525</name>
</gene>
<organism evidence="2 3">
    <name type="scientific">Nonomuraea marmarensis</name>
    <dbReference type="NCBI Taxonomy" id="3351344"/>
    <lineage>
        <taxon>Bacteria</taxon>
        <taxon>Bacillati</taxon>
        <taxon>Actinomycetota</taxon>
        <taxon>Actinomycetes</taxon>
        <taxon>Streptosporangiales</taxon>
        <taxon>Streptosporangiaceae</taxon>
        <taxon>Nonomuraea</taxon>
    </lineage>
</organism>
<evidence type="ECO:0000256" key="1">
    <source>
        <dbReference type="SAM" id="MobiDB-lite"/>
    </source>
</evidence>
<feature type="compositionally biased region" description="Low complexity" evidence="1">
    <location>
        <begin position="292"/>
        <end position="301"/>
    </location>
</feature>
<feature type="region of interest" description="Disordered" evidence="1">
    <location>
        <begin position="121"/>
        <end position="177"/>
    </location>
</feature>
<sequence>MAERTVDIRDPDYEPKVECVTESREQIQAWLEATSPLEVQDRGLTYGRVAGAIRAVAEALPEIGTVLQGAWRSTNSAQAQRALRMLNTSGVELAAAMDKVSGALTSYGEVDLPNAIDAVRHASEGPTPEPSPGPSPASSAEPTVQPTIGSQPSPGPSSQPSPGSSTAASEADRKARQAMQDLNSRIAVLYRSIPASVTIDLPEVSPAGGPAPERPLPLREQASYREGDYWNGGGSGSSGGGSHAGGGGAGGSGSSGGPEGSRGPDGGSGDDSGHDSGTGTDDRPGTDPPGASDDQGGSSSTDQRDQDGTTPPVIDNSTPDEDRTTRTPGDTQDPRGTEAASTPVNPPAHTPTTGYTTPPAGTPAVIGGGGSYSQPGVAAAAASRAGVNGMGMPFMPMGGAAGGEQEQDHERSTYLTEDRDMWKPGESATSPVIGA</sequence>
<keyword evidence="3" id="KW-1185">Reference proteome</keyword>
<evidence type="ECO:0000313" key="2">
    <source>
        <dbReference type="EMBL" id="MFG1703423.1"/>
    </source>
</evidence>
<evidence type="ECO:0000313" key="3">
    <source>
        <dbReference type="Proteomes" id="UP001603978"/>
    </source>
</evidence>
<dbReference type="RefSeq" id="WP_393164091.1">
    <property type="nucleotide sequence ID" value="NZ_JBICRM010000005.1"/>
</dbReference>
<feature type="compositionally biased region" description="Basic and acidic residues" evidence="1">
    <location>
        <begin position="406"/>
        <end position="423"/>
    </location>
</feature>
<protein>
    <recommendedName>
        <fullName evidence="4">PPE family protein</fullName>
    </recommendedName>
</protein>
<evidence type="ECO:0008006" key="4">
    <source>
        <dbReference type="Google" id="ProtNLM"/>
    </source>
</evidence>
<comment type="caution">
    <text evidence="2">The sequence shown here is derived from an EMBL/GenBank/DDBJ whole genome shotgun (WGS) entry which is preliminary data.</text>
</comment>